<accession>A0A1S8T0S2</accession>
<name>A0A1S8T0S2_9CLOT</name>
<dbReference type="EMBL" id="LZZM01000233">
    <property type="protein sequence ID" value="OOM71282.1"/>
    <property type="molecule type" value="Genomic_DNA"/>
</dbReference>
<keyword evidence="2" id="KW-1185">Reference proteome</keyword>
<organism evidence="1 2">
    <name type="scientific">Clostridium puniceum</name>
    <dbReference type="NCBI Taxonomy" id="29367"/>
    <lineage>
        <taxon>Bacteria</taxon>
        <taxon>Bacillati</taxon>
        <taxon>Bacillota</taxon>
        <taxon>Clostridia</taxon>
        <taxon>Eubacteriales</taxon>
        <taxon>Clostridiaceae</taxon>
        <taxon>Clostridium</taxon>
    </lineage>
</organism>
<evidence type="ECO:0000313" key="2">
    <source>
        <dbReference type="Proteomes" id="UP000190890"/>
    </source>
</evidence>
<sequence length="189" mass="22784">MKVKIINYNFEEYENIFKVRRMNFDKIIVNYPNEVGNKSFSFKDVECISENDIDEFLIKNREFLKIRLKRGISVNFYNALYTSIKIETKEEIKKLSVIRDKYKINKSGIWEKEILLIINNKLSLEILASGRNFRRSEYNIIINRLEKENCLELWYEEIKNIEREINGKSLILYGFKEDIEKFKNNNKIS</sequence>
<gene>
    <name evidence="1" type="ORF">CLPUN_50120</name>
</gene>
<comment type="caution">
    <text evidence="1">The sequence shown here is derived from an EMBL/GenBank/DDBJ whole genome shotgun (WGS) entry which is preliminary data.</text>
</comment>
<evidence type="ECO:0000313" key="1">
    <source>
        <dbReference type="EMBL" id="OOM71282.1"/>
    </source>
</evidence>
<dbReference type="Proteomes" id="UP000190890">
    <property type="component" value="Unassembled WGS sequence"/>
</dbReference>
<proteinExistence type="predicted"/>
<dbReference type="RefSeq" id="WP_077849906.1">
    <property type="nucleotide sequence ID" value="NZ_LZZM01000233.1"/>
</dbReference>
<dbReference type="OrthoDB" id="1900924at2"/>
<protein>
    <submittedName>
        <fullName evidence="1">Uncharacterized protein</fullName>
    </submittedName>
</protein>
<reference evidence="1 2" key="1">
    <citation type="submission" date="2016-05" db="EMBL/GenBank/DDBJ databases">
        <title>Microbial solvent formation.</title>
        <authorList>
            <person name="Poehlein A."/>
            <person name="Montoya Solano J.D."/>
            <person name="Flitsch S."/>
            <person name="Krabben P."/>
            <person name="Duerre P."/>
            <person name="Daniel R."/>
        </authorList>
    </citation>
    <scope>NUCLEOTIDE SEQUENCE [LARGE SCALE GENOMIC DNA]</scope>
    <source>
        <strain evidence="1 2">DSM 2619</strain>
    </source>
</reference>
<dbReference type="AlphaFoldDB" id="A0A1S8T0S2"/>